<dbReference type="SMART" id="SM00487">
    <property type="entry name" value="DEXDc"/>
    <property type="match status" value="1"/>
</dbReference>
<feature type="domain" description="Helicase ATP-binding" evidence="8">
    <location>
        <begin position="280"/>
        <end position="441"/>
    </location>
</feature>
<dbReference type="PANTHER" id="PTHR47964">
    <property type="entry name" value="ATP-DEPENDENT DNA HELICASE HOMOLOG RECG, CHLOROPLASTIC"/>
    <property type="match status" value="1"/>
</dbReference>
<dbReference type="Pfam" id="PF19833">
    <property type="entry name" value="RecG_dom3_C"/>
    <property type="match status" value="1"/>
</dbReference>
<dbReference type="SMART" id="SM00490">
    <property type="entry name" value="HELICc"/>
    <property type="match status" value="1"/>
</dbReference>
<accession>A0ABU0YJU0</accession>
<dbReference type="SUPFAM" id="SSF50249">
    <property type="entry name" value="Nucleic acid-binding proteins"/>
    <property type="match status" value="1"/>
</dbReference>
<dbReference type="InterPro" id="IPR027417">
    <property type="entry name" value="P-loop_NTPase"/>
</dbReference>
<dbReference type="Pfam" id="PF00271">
    <property type="entry name" value="Helicase_C"/>
    <property type="match status" value="1"/>
</dbReference>
<keyword evidence="4 10" id="KW-0347">Helicase</keyword>
<proteinExistence type="predicted"/>
<dbReference type="NCBIfam" id="NF008168">
    <property type="entry name" value="PRK10917.2-2"/>
    <property type="match status" value="1"/>
</dbReference>
<dbReference type="GO" id="GO:0003678">
    <property type="term" value="F:DNA helicase activity"/>
    <property type="evidence" value="ECO:0007669"/>
    <property type="project" value="UniProtKB-EC"/>
</dbReference>
<dbReference type="RefSeq" id="WP_379955429.1">
    <property type="nucleotide sequence ID" value="NZ_JAUYVI010000003.1"/>
</dbReference>
<dbReference type="InterPro" id="IPR047112">
    <property type="entry name" value="RecG/Mfd"/>
</dbReference>
<keyword evidence="6" id="KW-0238">DNA-binding</keyword>
<keyword evidence="11" id="KW-1185">Reference proteome</keyword>
<evidence type="ECO:0000256" key="2">
    <source>
        <dbReference type="ARBA" id="ARBA00022763"/>
    </source>
</evidence>
<dbReference type="Proteomes" id="UP001230156">
    <property type="component" value="Unassembled WGS sequence"/>
</dbReference>
<keyword evidence="3 10" id="KW-0378">Hydrolase</keyword>
<dbReference type="NCBIfam" id="NF008164">
    <property type="entry name" value="PRK10917.1-2"/>
    <property type="match status" value="1"/>
</dbReference>
<evidence type="ECO:0000256" key="7">
    <source>
        <dbReference type="ARBA" id="ARBA00023204"/>
    </source>
</evidence>
<keyword evidence="1" id="KW-0547">Nucleotide-binding</keyword>
<dbReference type="InterPro" id="IPR012340">
    <property type="entry name" value="NA-bd_OB-fold"/>
</dbReference>
<name>A0ABU0YJU0_9PROT</name>
<feature type="domain" description="Helicase C-terminal" evidence="9">
    <location>
        <begin position="467"/>
        <end position="619"/>
    </location>
</feature>
<dbReference type="InterPro" id="IPR001650">
    <property type="entry name" value="Helicase_C-like"/>
</dbReference>
<dbReference type="InterPro" id="IPR014001">
    <property type="entry name" value="Helicase_ATP-bd"/>
</dbReference>
<dbReference type="CDD" id="cd17992">
    <property type="entry name" value="DEXHc_RecG"/>
    <property type="match status" value="1"/>
</dbReference>
<dbReference type="InterPro" id="IPR011545">
    <property type="entry name" value="DEAD/DEAH_box_helicase_dom"/>
</dbReference>
<dbReference type="EMBL" id="JAUYVI010000003">
    <property type="protein sequence ID" value="MDQ7247984.1"/>
    <property type="molecule type" value="Genomic_DNA"/>
</dbReference>
<evidence type="ECO:0000259" key="9">
    <source>
        <dbReference type="PROSITE" id="PS51194"/>
    </source>
</evidence>
<reference evidence="11" key="1">
    <citation type="submission" date="2023-08" db="EMBL/GenBank/DDBJ databases">
        <title>Rhodospirillaceae gen. nov., a novel taxon isolated from the Yangtze River Yuezi River estuary sludge.</title>
        <authorList>
            <person name="Ruan L."/>
        </authorList>
    </citation>
    <scope>NUCLEOTIDE SEQUENCE [LARGE SCALE GENOMIC DNA]</scope>
    <source>
        <strain evidence="11">R-7</strain>
    </source>
</reference>
<dbReference type="InterPro" id="IPR045562">
    <property type="entry name" value="RecG_dom3_C"/>
</dbReference>
<evidence type="ECO:0000256" key="6">
    <source>
        <dbReference type="ARBA" id="ARBA00023125"/>
    </source>
</evidence>
<dbReference type="PANTHER" id="PTHR47964:SF1">
    <property type="entry name" value="ATP-DEPENDENT DNA HELICASE HOMOLOG RECG, CHLOROPLASTIC"/>
    <property type="match status" value="1"/>
</dbReference>
<keyword evidence="2" id="KW-0227">DNA damage</keyword>
<dbReference type="GO" id="GO:0016787">
    <property type="term" value="F:hydrolase activity"/>
    <property type="evidence" value="ECO:0007669"/>
    <property type="project" value="UniProtKB-KW"/>
</dbReference>
<dbReference type="Gene3D" id="2.40.50.140">
    <property type="entry name" value="Nucleic acid-binding proteins"/>
    <property type="match status" value="1"/>
</dbReference>
<keyword evidence="7" id="KW-0234">DNA repair</keyword>
<keyword evidence="5" id="KW-0067">ATP-binding</keyword>
<protein>
    <submittedName>
        <fullName evidence="10">ATP-dependent DNA helicase RecG</fullName>
        <ecNumber evidence="10">3.6.4.12</ecNumber>
    </submittedName>
</protein>
<dbReference type="CDD" id="cd04488">
    <property type="entry name" value="RecG_wedge_OBF"/>
    <property type="match status" value="1"/>
</dbReference>
<dbReference type="Pfam" id="PF00270">
    <property type="entry name" value="DEAD"/>
    <property type="match status" value="1"/>
</dbReference>
<dbReference type="EC" id="3.6.4.12" evidence="10"/>
<comment type="caution">
    <text evidence="10">The sequence shown here is derived from an EMBL/GenBank/DDBJ whole genome shotgun (WGS) entry which is preliminary data.</text>
</comment>
<dbReference type="SUPFAM" id="SSF52540">
    <property type="entry name" value="P-loop containing nucleoside triphosphate hydrolases"/>
    <property type="match status" value="2"/>
</dbReference>
<dbReference type="Gene3D" id="3.40.50.300">
    <property type="entry name" value="P-loop containing nucleotide triphosphate hydrolases"/>
    <property type="match status" value="2"/>
</dbReference>
<evidence type="ECO:0000256" key="4">
    <source>
        <dbReference type="ARBA" id="ARBA00022806"/>
    </source>
</evidence>
<evidence type="ECO:0000313" key="11">
    <source>
        <dbReference type="Proteomes" id="UP001230156"/>
    </source>
</evidence>
<gene>
    <name evidence="10" type="primary">recG</name>
    <name evidence="10" type="ORF">Q8A70_09920</name>
</gene>
<evidence type="ECO:0000313" key="10">
    <source>
        <dbReference type="EMBL" id="MDQ7247984.1"/>
    </source>
</evidence>
<evidence type="ECO:0000259" key="8">
    <source>
        <dbReference type="PROSITE" id="PS51192"/>
    </source>
</evidence>
<sequence length="693" mass="75651">MRPQILFPLFAAVTSLPGIGPRFGKLLEKLCGPSVVSLLWHLPTGLVDRSAEPDLDDAVEGTIITAVVKPLAHMPPNNPRQPYRVSCVNDTGALDLVFFKAQADYLKKILPVGELRVVSGRIERYGRTPNMVHPDYILPVSRRDEIPRFEPVYPLTAGLPPKVVVKAVRAALEHLPDPAEWADAHLVKRHDWPDWDDAVRAVHNPKSHADLDPASPARQRIAYDELLANQLALALTRQHNRRLPGRPSIGSGSLRDKVLKALPYRLTGAQTMAVAEIEGDMAGSHRMLRLLQGDVGSGKTVVALMAMLIAVEAGGQAALLAPTDILARQHLATLRPLCAAAGVNIVLLTGREKGKSRDVILKDLADGTLKMVVGTHALVQSDIAFDDLRLAVVDEQHRFGVQQRIALAEKGKGVDLLVMTATPIPRTLMLTAYGDIDVSRLTEKPAGRQPIDTRVLPVERQEEIIPALKRAIDKGARIYWICPLVDESEQSDLAAATARHRALSEIFGKRVGLAHGKQKAQDRDQAMADFAAGRIDILVATVVVEVGVDVPEATVMVIEHAERFGLAQLHQLRGRVGRGKGKSSCLLLYQGPLSETAKARLQIMRDTEDGFRIAEEDLKLRGGGEALGTRQSGLPDFRLVDLAAHGDLIPVARDDAKLALEQDPELVGDRGRALRVLLYLFERDSVVRTLRSG</sequence>
<dbReference type="PROSITE" id="PS51194">
    <property type="entry name" value="HELICASE_CTER"/>
    <property type="match status" value="1"/>
</dbReference>
<evidence type="ECO:0000256" key="5">
    <source>
        <dbReference type="ARBA" id="ARBA00022840"/>
    </source>
</evidence>
<evidence type="ECO:0000256" key="1">
    <source>
        <dbReference type="ARBA" id="ARBA00022741"/>
    </source>
</evidence>
<evidence type="ECO:0000256" key="3">
    <source>
        <dbReference type="ARBA" id="ARBA00022801"/>
    </source>
</evidence>
<dbReference type="PROSITE" id="PS51192">
    <property type="entry name" value="HELICASE_ATP_BIND_1"/>
    <property type="match status" value="1"/>
</dbReference>
<organism evidence="10 11">
    <name type="scientific">Dongia sedimenti</name>
    <dbReference type="NCBI Taxonomy" id="3064282"/>
    <lineage>
        <taxon>Bacteria</taxon>
        <taxon>Pseudomonadati</taxon>
        <taxon>Pseudomonadota</taxon>
        <taxon>Alphaproteobacteria</taxon>
        <taxon>Rhodospirillales</taxon>
        <taxon>Dongiaceae</taxon>
        <taxon>Dongia</taxon>
    </lineage>
</organism>